<dbReference type="PANTHER" id="PTHR22807:SF30">
    <property type="entry name" value="28S RRNA (CYTOSINE(4447)-C(5))-METHYLTRANSFERASE-RELATED"/>
    <property type="match status" value="1"/>
</dbReference>
<dbReference type="PRINTS" id="PR02012">
    <property type="entry name" value="RCMTNOP2"/>
</dbReference>
<keyword evidence="4 9" id="KW-0489">Methyltransferase</keyword>
<feature type="compositionally biased region" description="Basic and acidic residues" evidence="10">
    <location>
        <begin position="63"/>
        <end position="74"/>
    </location>
</feature>
<dbReference type="InterPro" id="IPR049560">
    <property type="entry name" value="MeTrfase_RsmB-F_NOP2_cat"/>
</dbReference>
<dbReference type="FunFam" id="3.30.70.1170:FF:000001">
    <property type="entry name" value="Ribosomal RNA methyltransferase Nop2"/>
    <property type="match status" value="1"/>
</dbReference>
<feature type="compositionally biased region" description="Basic and acidic residues" evidence="10">
    <location>
        <begin position="7"/>
        <end position="23"/>
    </location>
</feature>
<gene>
    <name evidence="12" type="ORF">SARC_05907</name>
</gene>
<dbReference type="AlphaFoldDB" id="A0A0L0FY71"/>
<feature type="binding site" evidence="9">
    <location>
        <begin position="390"/>
        <end position="396"/>
    </location>
    <ligand>
        <name>S-adenosyl-L-methionine</name>
        <dbReference type="ChEBI" id="CHEBI:59789"/>
    </ligand>
</feature>
<accession>A0A0L0FY71</accession>
<evidence type="ECO:0000256" key="5">
    <source>
        <dbReference type="ARBA" id="ARBA00022679"/>
    </source>
</evidence>
<dbReference type="PANTHER" id="PTHR22807">
    <property type="entry name" value="NOP2 YEAST -RELATED NOL1/NOP2/FMU SUN DOMAIN-CONTAINING"/>
    <property type="match status" value="1"/>
</dbReference>
<keyword evidence="8" id="KW-0539">Nucleus</keyword>
<feature type="binding site" evidence="9">
    <location>
        <position position="458"/>
    </location>
    <ligand>
        <name>S-adenosyl-L-methionine</name>
        <dbReference type="ChEBI" id="CHEBI:59789"/>
    </ligand>
</feature>
<dbReference type="OrthoDB" id="427002at2759"/>
<dbReference type="PRINTS" id="PR02008">
    <property type="entry name" value="RCMTFAMILY"/>
</dbReference>
<feature type="compositionally biased region" description="Basic residues" evidence="10">
    <location>
        <begin position="713"/>
        <end position="731"/>
    </location>
</feature>
<dbReference type="SUPFAM" id="SSF53335">
    <property type="entry name" value="S-adenosyl-L-methionine-dependent methyltransferases"/>
    <property type="match status" value="1"/>
</dbReference>
<evidence type="ECO:0000259" key="11">
    <source>
        <dbReference type="PROSITE" id="PS51686"/>
    </source>
</evidence>
<dbReference type="InterPro" id="IPR023267">
    <property type="entry name" value="RCMT"/>
</dbReference>
<dbReference type="GeneID" id="25906411"/>
<feature type="region of interest" description="Disordered" evidence="10">
    <location>
        <begin position="592"/>
        <end position="731"/>
    </location>
</feature>
<feature type="active site" description="Nucleophile" evidence="9">
    <location>
        <position position="515"/>
    </location>
</feature>
<dbReference type="PROSITE" id="PS51686">
    <property type="entry name" value="SAM_MT_RSMB_NOP"/>
    <property type="match status" value="1"/>
</dbReference>
<feature type="compositionally biased region" description="Acidic residues" evidence="10">
    <location>
        <begin position="75"/>
        <end position="100"/>
    </location>
</feature>
<feature type="compositionally biased region" description="Acidic residues" evidence="10">
    <location>
        <begin position="198"/>
        <end position="211"/>
    </location>
</feature>
<dbReference type="Gene3D" id="3.40.50.150">
    <property type="entry name" value="Vaccinia Virus protein VP39"/>
    <property type="match status" value="1"/>
</dbReference>
<keyword evidence="7 9" id="KW-0694">RNA-binding</keyword>
<feature type="binding site" evidence="9">
    <location>
        <position position="441"/>
    </location>
    <ligand>
        <name>S-adenosyl-L-methionine</name>
        <dbReference type="ChEBI" id="CHEBI:59789"/>
    </ligand>
</feature>
<dbReference type="GO" id="GO:0009383">
    <property type="term" value="F:rRNA (cytosine-C5-)-methyltransferase activity"/>
    <property type="evidence" value="ECO:0007669"/>
    <property type="project" value="TreeGrafter"/>
</dbReference>
<comment type="subcellular location">
    <subcellularLocation>
        <location evidence="1">Nucleus</location>
        <location evidence="1">Nucleolus</location>
    </subcellularLocation>
</comment>
<dbReference type="Pfam" id="PF01189">
    <property type="entry name" value="Methyltr_RsmB-F"/>
    <property type="match status" value="1"/>
</dbReference>
<dbReference type="RefSeq" id="XP_014155687.1">
    <property type="nucleotide sequence ID" value="XM_014300212.1"/>
</dbReference>
<keyword evidence="5 9" id="KW-0808">Transferase</keyword>
<feature type="compositionally biased region" description="Basic residues" evidence="10">
    <location>
        <begin position="664"/>
        <end position="674"/>
    </location>
</feature>
<dbReference type="STRING" id="667725.A0A0L0FY71"/>
<dbReference type="GO" id="GO:0070475">
    <property type="term" value="P:rRNA base methylation"/>
    <property type="evidence" value="ECO:0007669"/>
    <property type="project" value="TreeGrafter"/>
</dbReference>
<evidence type="ECO:0000256" key="6">
    <source>
        <dbReference type="ARBA" id="ARBA00022691"/>
    </source>
</evidence>
<feature type="compositionally biased region" description="Basic and acidic residues" evidence="10">
    <location>
        <begin position="183"/>
        <end position="197"/>
    </location>
</feature>
<dbReference type="InterPro" id="IPR023273">
    <property type="entry name" value="RCMT_NOP2"/>
</dbReference>
<evidence type="ECO:0000256" key="9">
    <source>
        <dbReference type="PROSITE-ProRule" id="PRU01023"/>
    </source>
</evidence>
<keyword evidence="13" id="KW-1185">Reference proteome</keyword>
<evidence type="ECO:0000256" key="3">
    <source>
        <dbReference type="ARBA" id="ARBA00022517"/>
    </source>
</evidence>
<dbReference type="InterPro" id="IPR001678">
    <property type="entry name" value="MeTrfase_RsmB-F_NOP2_dom"/>
</dbReference>
<evidence type="ECO:0000256" key="4">
    <source>
        <dbReference type="ARBA" id="ARBA00022603"/>
    </source>
</evidence>
<dbReference type="Gene3D" id="3.30.70.1170">
    <property type="entry name" value="Sun protein, domain 3"/>
    <property type="match status" value="1"/>
</dbReference>
<feature type="compositionally biased region" description="Low complexity" evidence="10">
    <location>
        <begin position="696"/>
        <end position="705"/>
    </location>
</feature>
<evidence type="ECO:0000256" key="8">
    <source>
        <dbReference type="ARBA" id="ARBA00023242"/>
    </source>
</evidence>
<dbReference type="NCBIfam" id="TIGR00446">
    <property type="entry name" value="nop2p"/>
    <property type="match status" value="1"/>
</dbReference>
<dbReference type="GO" id="GO:0003723">
    <property type="term" value="F:RNA binding"/>
    <property type="evidence" value="ECO:0007669"/>
    <property type="project" value="UniProtKB-UniRule"/>
</dbReference>
<reference evidence="12 13" key="1">
    <citation type="submission" date="2011-02" db="EMBL/GenBank/DDBJ databases">
        <title>The Genome Sequence of Sphaeroforma arctica JP610.</title>
        <authorList>
            <consortium name="The Broad Institute Genome Sequencing Platform"/>
            <person name="Russ C."/>
            <person name="Cuomo C."/>
            <person name="Young S.K."/>
            <person name="Zeng Q."/>
            <person name="Gargeya S."/>
            <person name="Alvarado L."/>
            <person name="Berlin A."/>
            <person name="Chapman S.B."/>
            <person name="Chen Z."/>
            <person name="Freedman E."/>
            <person name="Gellesch M."/>
            <person name="Goldberg J."/>
            <person name="Griggs A."/>
            <person name="Gujja S."/>
            <person name="Heilman E."/>
            <person name="Heiman D."/>
            <person name="Howarth C."/>
            <person name="Mehta T."/>
            <person name="Neiman D."/>
            <person name="Pearson M."/>
            <person name="Roberts A."/>
            <person name="Saif S."/>
            <person name="Shea T."/>
            <person name="Shenoy N."/>
            <person name="Sisk P."/>
            <person name="Stolte C."/>
            <person name="Sykes S."/>
            <person name="White J."/>
            <person name="Yandava C."/>
            <person name="Burger G."/>
            <person name="Gray M.W."/>
            <person name="Holland P.W.H."/>
            <person name="King N."/>
            <person name="Lang F.B.F."/>
            <person name="Roger A.J."/>
            <person name="Ruiz-Trillo I."/>
            <person name="Haas B."/>
            <person name="Nusbaum C."/>
            <person name="Birren B."/>
        </authorList>
    </citation>
    <scope>NUCLEOTIDE SEQUENCE [LARGE SCALE GENOMIC DNA]</scope>
    <source>
        <strain evidence="12 13">JP610</strain>
    </source>
</reference>
<feature type="compositionally biased region" description="Acidic residues" evidence="10">
    <location>
        <begin position="136"/>
        <end position="168"/>
    </location>
</feature>
<evidence type="ECO:0000313" key="12">
    <source>
        <dbReference type="EMBL" id="KNC81785.1"/>
    </source>
</evidence>
<feature type="domain" description="SAM-dependent MTase RsmB/NOP-type" evidence="11">
    <location>
        <begin position="298"/>
        <end position="585"/>
    </location>
</feature>
<evidence type="ECO:0000256" key="1">
    <source>
        <dbReference type="ARBA" id="ARBA00004604"/>
    </source>
</evidence>
<dbReference type="GO" id="GO:0005730">
    <property type="term" value="C:nucleolus"/>
    <property type="evidence" value="ECO:0007669"/>
    <property type="project" value="UniProtKB-SubCell"/>
</dbReference>
<evidence type="ECO:0000256" key="7">
    <source>
        <dbReference type="ARBA" id="ARBA00022884"/>
    </source>
</evidence>
<keyword evidence="6 9" id="KW-0949">S-adenosyl-L-methionine</keyword>
<dbReference type="InterPro" id="IPR029063">
    <property type="entry name" value="SAM-dependent_MTases_sf"/>
</dbReference>
<organism evidence="12 13">
    <name type="scientific">Sphaeroforma arctica JP610</name>
    <dbReference type="NCBI Taxonomy" id="667725"/>
    <lineage>
        <taxon>Eukaryota</taxon>
        <taxon>Ichthyosporea</taxon>
        <taxon>Ichthyophonida</taxon>
        <taxon>Sphaeroforma</taxon>
    </lineage>
</organism>
<name>A0A0L0FY71_9EUKA</name>
<evidence type="ECO:0000313" key="13">
    <source>
        <dbReference type="Proteomes" id="UP000054560"/>
    </source>
</evidence>
<evidence type="ECO:0000256" key="10">
    <source>
        <dbReference type="SAM" id="MobiDB-lite"/>
    </source>
</evidence>
<dbReference type="eggNOG" id="KOG1122">
    <property type="taxonomic scope" value="Eukaryota"/>
</dbReference>
<dbReference type="Proteomes" id="UP000054560">
    <property type="component" value="Unassembled WGS sequence"/>
</dbReference>
<evidence type="ECO:0000256" key="2">
    <source>
        <dbReference type="ARBA" id="ARBA00007494"/>
    </source>
</evidence>
<feature type="compositionally biased region" description="Acidic residues" evidence="10">
    <location>
        <begin position="595"/>
        <end position="613"/>
    </location>
</feature>
<keyword evidence="3" id="KW-0690">Ribosome biogenesis</keyword>
<dbReference type="InterPro" id="IPR011023">
    <property type="entry name" value="Nop2p"/>
</dbReference>
<feature type="region of interest" description="Disordered" evidence="10">
    <location>
        <begin position="1"/>
        <end position="214"/>
    </location>
</feature>
<proteinExistence type="inferred from homology"/>
<feature type="binding site" evidence="9">
    <location>
        <position position="414"/>
    </location>
    <ligand>
        <name>S-adenosyl-L-methionine</name>
        <dbReference type="ChEBI" id="CHEBI:59789"/>
    </ligand>
</feature>
<feature type="compositionally biased region" description="Polar residues" evidence="10">
    <location>
        <begin position="108"/>
        <end position="124"/>
    </location>
</feature>
<dbReference type="EMBL" id="KQ241997">
    <property type="protein sequence ID" value="KNC81785.1"/>
    <property type="molecule type" value="Genomic_DNA"/>
</dbReference>
<comment type="similarity">
    <text evidence="2 9">Belongs to the class I-like SAM-binding methyltransferase superfamily. RsmB/NOP family.</text>
</comment>
<sequence length="731" mass="79995">MPRRGPGRKDKAQKGPLGHDGEGKPVFLKSKLKASTETSVPTKIPQKQGPGRKGSATAKKARAAREAAAEKAEQEAEAQELGSDDDGEQTNLFSDDDEDAGAAMSAEALQQQKAKGFSDNNQSWLKLMNAHKMSSDEEGGQGSDAEDEEMMDDEFAEAVEGEPSDGDDKESSGSDSDSDEMDIEKKSRKIDAQRKQDEEEDQAADMETGDVESERFILPDEVAEGEEDPAATDLVEVQGRIGQVIAVLNNFKYLAQEGKSRVDYTNRLIKDLCTYYGYNTFMMDKLLEMFTQHDIVEFLEACEVPRPLTIRVNALKARRRDVAQSLIARGVNLDPIGKWSKVGLVIFDSPVPIGATPEYLSGQYTIQAASSFLPVMACAPQEGERVLDMCAAPGGKSTYASALMKNSGILFSNDMNKSRTKSLSANIARMGVRNAIVCNYDGKMFPKVIGNFDRVMLDAPCSGTGVISKDPSVKVNKGDRDIQKLSHLQKELLLHAIDSVDAKSKTGGIIAYSTCSIMVEENEEVVNYALKKRNVKLVDSGIEFGTDGFTSFRGKKYHPSVKMTKRFYPHTHNMDGFFVAKFKKISNKIPAGVSDDADEAEEEEPEIVEEVEEEPVKNSKKAKKSTASADSETNRVEEVVVETESTTDAPVATEPVAESTGESRKRKKDSKKGKKTSEKSGEKASVAETTEENVNESETVSAVVESSEEPAHKKQKKDSKKRSKKSSKKSK</sequence>
<dbReference type="GO" id="GO:0000470">
    <property type="term" value="P:maturation of LSU-rRNA"/>
    <property type="evidence" value="ECO:0007669"/>
    <property type="project" value="TreeGrafter"/>
</dbReference>
<protein>
    <recommendedName>
        <fullName evidence="11">SAM-dependent MTase RsmB/NOP-type domain-containing protein</fullName>
    </recommendedName>
</protein>